<name>A0A2G5UXZ8_9PELO</name>
<dbReference type="PROSITE" id="PS50181">
    <property type="entry name" value="FBOX"/>
    <property type="match status" value="1"/>
</dbReference>
<dbReference type="PANTHER" id="PTHR21503">
    <property type="entry name" value="F-BOX-CONTAINING HYPOTHETICAL PROTEIN C.ELEGANS"/>
    <property type="match status" value="1"/>
</dbReference>
<comment type="caution">
    <text evidence="2">The sequence shown here is derived from an EMBL/GenBank/DDBJ whole genome shotgun (WGS) entry which is preliminary data.</text>
</comment>
<feature type="domain" description="F-box" evidence="1">
    <location>
        <begin position="1"/>
        <end position="48"/>
    </location>
</feature>
<proteinExistence type="predicted"/>
<evidence type="ECO:0000259" key="1">
    <source>
        <dbReference type="PROSITE" id="PS50181"/>
    </source>
</evidence>
<organism evidence="2 3">
    <name type="scientific">Caenorhabditis nigoni</name>
    <dbReference type="NCBI Taxonomy" id="1611254"/>
    <lineage>
        <taxon>Eukaryota</taxon>
        <taxon>Metazoa</taxon>
        <taxon>Ecdysozoa</taxon>
        <taxon>Nematoda</taxon>
        <taxon>Chromadorea</taxon>
        <taxon>Rhabditida</taxon>
        <taxon>Rhabditina</taxon>
        <taxon>Rhabditomorpha</taxon>
        <taxon>Rhabditoidea</taxon>
        <taxon>Rhabditidae</taxon>
        <taxon>Peloderinae</taxon>
        <taxon>Caenorhabditis</taxon>
    </lineage>
</organism>
<accession>A0A2G5UXZ8</accession>
<dbReference type="PANTHER" id="PTHR21503:SF8">
    <property type="entry name" value="F-BOX ASSOCIATED DOMAIN-CONTAINING PROTEIN-RELATED"/>
    <property type="match status" value="1"/>
</dbReference>
<dbReference type="Pfam" id="PF00646">
    <property type="entry name" value="F-box"/>
    <property type="match status" value="1"/>
</dbReference>
<dbReference type="Proteomes" id="UP000230233">
    <property type="component" value="Chromosome II"/>
</dbReference>
<keyword evidence="3" id="KW-1185">Reference proteome</keyword>
<dbReference type="InterPro" id="IPR001810">
    <property type="entry name" value="F-box_dom"/>
</dbReference>
<evidence type="ECO:0000313" key="2">
    <source>
        <dbReference type="EMBL" id="PIC44370.1"/>
    </source>
</evidence>
<sequence length="369" mass="43540">MILSKYPRVIQNEIFYNMKYSELLLLSFVSNNMKKLIKSSQMKRFKAMGSIEYDTDRTDQPLVRIHRTDFKEKIIIIIMKILEYETRNDYFQLNVSGMKIDFRLCTEDRDSYRDEKSYPVAVYPKSEKQCVIESIHNYFLDFFGDSVEYVWKMDDDRYKFYIPFIPQLQNLSLCVNLLLGDDFADMENLENFLSSSPVMKSIFMDANTSNREPFNPESKLYQAQSIDIATHEPTFPAFLIHFQGRQAIIDCSICHTSELVQFVNRWKSGEALRMLEYLRISVDMYEIPKTRLLRRIGAKTIDATKQPPVHQMPLIYDWCCLGPNTFPIKSYSYVVRESDNRVASVQIHGLTFSFGVWDKTEEEFLRMMD</sequence>
<evidence type="ECO:0000313" key="3">
    <source>
        <dbReference type="Proteomes" id="UP000230233"/>
    </source>
</evidence>
<protein>
    <recommendedName>
        <fullName evidence="1">F-box domain-containing protein</fullName>
    </recommendedName>
</protein>
<reference evidence="3" key="1">
    <citation type="submission" date="2017-10" db="EMBL/GenBank/DDBJ databases">
        <title>Rapid genome shrinkage in a self-fertile nematode reveals novel sperm competition proteins.</title>
        <authorList>
            <person name="Yin D."/>
            <person name="Schwarz E.M."/>
            <person name="Thomas C.G."/>
            <person name="Felde R.L."/>
            <person name="Korf I.F."/>
            <person name="Cutter A.D."/>
            <person name="Schartner C.M."/>
            <person name="Ralston E.J."/>
            <person name="Meyer B.J."/>
            <person name="Haag E.S."/>
        </authorList>
    </citation>
    <scope>NUCLEOTIDE SEQUENCE [LARGE SCALE GENOMIC DNA]</scope>
    <source>
        <strain evidence="3">JU1422</strain>
    </source>
</reference>
<dbReference type="EMBL" id="PDUG01000002">
    <property type="protein sequence ID" value="PIC44370.1"/>
    <property type="molecule type" value="Genomic_DNA"/>
</dbReference>
<gene>
    <name evidence="2" type="primary">Cnig_chr_II.g4756</name>
    <name evidence="2" type="ORF">B9Z55_004756</name>
</gene>
<dbReference type="AlphaFoldDB" id="A0A2G5UXZ8"/>